<gene>
    <name evidence="11" type="ORF">MANT1106_LOCUS6544</name>
</gene>
<keyword evidence="6" id="KW-0009">Actin-binding</keyword>
<protein>
    <recommendedName>
        <fullName evidence="8">Arp2/3 complex 41 kDa subunit</fullName>
    </recommendedName>
    <alternativeName>
        <fullName evidence="9">p41-ARC</fullName>
    </alternativeName>
</protein>
<dbReference type="EMBL" id="HBFC01011177">
    <property type="protein sequence ID" value="CAD8703862.1"/>
    <property type="molecule type" value="Transcribed_RNA"/>
</dbReference>
<feature type="repeat" description="WD" evidence="10">
    <location>
        <begin position="54"/>
        <end position="86"/>
    </location>
</feature>
<dbReference type="GO" id="GO:0005885">
    <property type="term" value="C:Arp2/3 protein complex"/>
    <property type="evidence" value="ECO:0007669"/>
    <property type="project" value="InterPro"/>
</dbReference>
<dbReference type="InterPro" id="IPR036322">
    <property type="entry name" value="WD40_repeat_dom_sf"/>
</dbReference>
<dbReference type="PROSITE" id="PS50082">
    <property type="entry name" value="WD_REPEATS_2"/>
    <property type="match status" value="1"/>
</dbReference>
<dbReference type="InterPro" id="IPR017383">
    <property type="entry name" value="ARPC1"/>
</dbReference>
<dbReference type="SMART" id="SM00320">
    <property type="entry name" value="WD40"/>
    <property type="match status" value="6"/>
</dbReference>
<evidence type="ECO:0000256" key="9">
    <source>
        <dbReference type="ARBA" id="ARBA00041789"/>
    </source>
</evidence>
<keyword evidence="3" id="KW-0963">Cytoplasm</keyword>
<dbReference type="Gene3D" id="2.130.10.10">
    <property type="entry name" value="YVTN repeat-like/Quinoprotein amine dehydrogenase"/>
    <property type="match status" value="1"/>
</dbReference>
<evidence type="ECO:0000313" key="11">
    <source>
        <dbReference type="EMBL" id="CAD8703862.1"/>
    </source>
</evidence>
<dbReference type="PROSITE" id="PS50294">
    <property type="entry name" value="WD_REPEATS_REGION"/>
    <property type="match status" value="1"/>
</dbReference>
<evidence type="ECO:0000256" key="6">
    <source>
        <dbReference type="ARBA" id="ARBA00023203"/>
    </source>
</evidence>
<dbReference type="GO" id="GO:0034314">
    <property type="term" value="P:Arp2/3 complex-mediated actin nucleation"/>
    <property type="evidence" value="ECO:0007669"/>
    <property type="project" value="InterPro"/>
</dbReference>
<organism evidence="11">
    <name type="scientific">Mantoniella antarctica</name>
    <dbReference type="NCBI Taxonomy" id="81844"/>
    <lineage>
        <taxon>Eukaryota</taxon>
        <taxon>Viridiplantae</taxon>
        <taxon>Chlorophyta</taxon>
        <taxon>Mamiellophyceae</taxon>
        <taxon>Mamiellales</taxon>
        <taxon>Mamiellaceae</taxon>
        <taxon>Mantoniella</taxon>
    </lineage>
</organism>
<dbReference type="InterPro" id="IPR001680">
    <property type="entry name" value="WD40_rpt"/>
</dbReference>
<dbReference type="GO" id="GO:0051015">
    <property type="term" value="F:actin filament binding"/>
    <property type="evidence" value="ECO:0007669"/>
    <property type="project" value="TreeGrafter"/>
</dbReference>
<name>A0A7S0SEI9_9CHLO</name>
<evidence type="ECO:0000256" key="5">
    <source>
        <dbReference type="ARBA" id="ARBA00022737"/>
    </source>
</evidence>
<evidence type="ECO:0000256" key="8">
    <source>
        <dbReference type="ARBA" id="ARBA00041244"/>
    </source>
</evidence>
<evidence type="ECO:0000256" key="10">
    <source>
        <dbReference type="PROSITE-ProRule" id="PRU00221"/>
    </source>
</evidence>
<dbReference type="Pfam" id="PF00400">
    <property type="entry name" value="WD40"/>
    <property type="match status" value="2"/>
</dbReference>
<evidence type="ECO:0000256" key="3">
    <source>
        <dbReference type="ARBA" id="ARBA00022490"/>
    </source>
</evidence>
<dbReference type="AlphaFoldDB" id="A0A7S0SEI9"/>
<sequence>MSVLAAGRVAETVVSHAWNKDYTQVAICANENVVYVYAATPDTPAGQWKLLHTLQEHDQHVSSVDWAPTSNLIVTCSHDRNAYVWNHRTDDTWQPNLVILRLNRAALSARWSPLGNKFAITSGAKSVCICYYEEDNNWWVSKLIKKRHDSTVLSVSWHPSNVLLATTSSDFKCRVFTAQVKGTDDAASAAAWLGDDAKFGECLFEICAGGWVHAAAWSLAGTSLAFTSHDCITQFIDGLHGPANTWAANLLPAKCVALPEGSLPLRDLTFLSDNTVVAAGYDCTPVLFEANVANQVVQSWSFKAALGGRGRVDGDIGDKGASRFTSSLAVFKAQSDLGLASCGATGPSSAASDSPHDNCVQCIRSVAVRTSSSQAHVGTFTTSGLDGRVVLWEV</sequence>
<keyword evidence="7" id="KW-0206">Cytoskeleton</keyword>
<evidence type="ECO:0000256" key="2">
    <source>
        <dbReference type="ARBA" id="ARBA00006260"/>
    </source>
</evidence>
<keyword evidence="4 10" id="KW-0853">WD repeat</keyword>
<dbReference type="InterPro" id="IPR015943">
    <property type="entry name" value="WD40/YVTN_repeat-like_dom_sf"/>
</dbReference>
<comment type="similarity">
    <text evidence="2">Belongs to the WD repeat ARPC1 family.</text>
</comment>
<reference evidence="11" key="1">
    <citation type="submission" date="2021-01" db="EMBL/GenBank/DDBJ databases">
        <authorList>
            <person name="Corre E."/>
            <person name="Pelletier E."/>
            <person name="Niang G."/>
            <person name="Scheremetjew M."/>
            <person name="Finn R."/>
            <person name="Kale V."/>
            <person name="Holt S."/>
            <person name="Cochrane G."/>
            <person name="Meng A."/>
            <person name="Brown T."/>
            <person name="Cohen L."/>
        </authorList>
    </citation>
    <scope>NUCLEOTIDE SEQUENCE</scope>
    <source>
        <strain evidence="11">SL-175</strain>
    </source>
</reference>
<keyword evidence="5" id="KW-0677">Repeat</keyword>
<dbReference type="SUPFAM" id="SSF50978">
    <property type="entry name" value="WD40 repeat-like"/>
    <property type="match status" value="1"/>
</dbReference>
<comment type="subcellular location">
    <subcellularLocation>
        <location evidence="1">Cytoplasm</location>
        <location evidence="1">Cytoskeleton</location>
    </subcellularLocation>
</comment>
<evidence type="ECO:0000256" key="1">
    <source>
        <dbReference type="ARBA" id="ARBA00004245"/>
    </source>
</evidence>
<evidence type="ECO:0000256" key="7">
    <source>
        <dbReference type="ARBA" id="ARBA00023212"/>
    </source>
</evidence>
<proteinExistence type="inferred from homology"/>
<evidence type="ECO:0000256" key="4">
    <source>
        <dbReference type="ARBA" id="ARBA00022574"/>
    </source>
</evidence>
<dbReference type="PANTHER" id="PTHR10709:SF2">
    <property type="entry name" value="ACTIN-RELATED PROTEIN 2_3 COMPLEX SUBUNIT"/>
    <property type="match status" value="1"/>
</dbReference>
<dbReference type="PANTHER" id="PTHR10709">
    <property type="entry name" value="ACTIN-RELATED PROTEIN 2/3 COMPLEX SUBUNIT 1"/>
    <property type="match status" value="1"/>
</dbReference>
<accession>A0A7S0SEI9</accession>